<keyword evidence="3" id="KW-1185">Reference proteome</keyword>
<organism evidence="2 3">
    <name type="scientific">Thermovenabulum gondwanense</name>
    <dbReference type="NCBI Taxonomy" id="520767"/>
    <lineage>
        <taxon>Bacteria</taxon>
        <taxon>Bacillati</taxon>
        <taxon>Bacillota</taxon>
        <taxon>Clostridia</taxon>
        <taxon>Thermosediminibacterales</taxon>
        <taxon>Thermosediminibacteraceae</taxon>
        <taxon>Thermovenabulum</taxon>
    </lineage>
</organism>
<reference evidence="2 3" key="1">
    <citation type="submission" date="2015-12" db="EMBL/GenBank/DDBJ databases">
        <title>Draft genome of Thermovenabulum gondwanense isolated from a red thermophilic microbial mat colonisisng an outflow channel of a bore well.</title>
        <authorList>
            <person name="Patel B.K."/>
        </authorList>
    </citation>
    <scope>NUCLEOTIDE SEQUENCE [LARGE SCALE GENOMIC DNA]</scope>
    <source>
        <strain evidence="2 3">R270</strain>
    </source>
</reference>
<dbReference type="InterPro" id="IPR053281">
    <property type="entry name" value="Double_zinc_ribbon"/>
</dbReference>
<gene>
    <name evidence="2" type="ORF">ATZ99_04840</name>
</gene>
<dbReference type="Proteomes" id="UP000075737">
    <property type="component" value="Unassembled WGS sequence"/>
</dbReference>
<evidence type="ECO:0000259" key="1">
    <source>
        <dbReference type="Pfam" id="PF17032"/>
    </source>
</evidence>
<comment type="caution">
    <text evidence="2">The sequence shown here is derived from an EMBL/GenBank/DDBJ whole genome shotgun (WGS) entry which is preliminary data.</text>
</comment>
<evidence type="ECO:0000313" key="3">
    <source>
        <dbReference type="Proteomes" id="UP000075737"/>
    </source>
</evidence>
<dbReference type="InterPro" id="IPR031493">
    <property type="entry name" value="Zinc_ribbon_15"/>
</dbReference>
<dbReference type="PANTHER" id="PTHR36718">
    <property type="entry name" value="OS05G0435400 PROTEIN"/>
    <property type="match status" value="1"/>
</dbReference>
<accession>A0A162MVQ9</accession>
<dbReference type="AlphaFoldDB" id="A0A162MVQ9"/>
<protein>
    <recommendedName>
        <fullName evidence="1">Zinc-ribbon 15 domain-containing protein</fullName>
    </recommendedName>
</protein>
<name>A0A162MVQ9_9FIRM</name>
<proteinExistence type="predicted"/>
<dbReference type="OrthoDB" id="4377018at2"/>
<feature type="domain" description="Zinc-ribbon 15" evidence="1">
    <location>
        <begin position="23"/>
        <end position="117"/>
    </location>
</feature>
<evidence type="ECO:0000313" key="2">
    <source>
        <dbReference type="EMBL" id="KYO67844.1"/>
    </source>
</evidence>
<dbReference type="STRING" id="520767.ATZ99_04840"/>
<dbReference type="RefSeq" id="WP_068747655.1">
    <property type="nucleotide sequence ID" value="NZ_LOHZ01000020.1"/>
</dbReference>
<sequence length="121" mass="14624">MFFFGIFGIQDKEKTIKEFESTICPRCGRLTRAELIEVYTYFHFFFIPLFQWNHRYYVTLRCCRAFYEVPKDYINELKQTSIIDFSRLKDLSYFNPNTCPRCGNIVNPNFNYCPFCGERLN</sequence>
<dbReference type="PANTHER" id="PTHR36718:SF1">
    <property type="entry name" value="DOUBLE ZINC RIBBON PROTEIN MJ0416"/>
    <property type="match status" value="1"/>
</dbReference>
<dbReference type="Pfam" id="PF17032">
    <property type="entry name" value="Zn_ribbon_15"/>
    <property type="match status" value="1"/>
</dbReference>
<dbReference type="EMBL" id="LOHZ01000020">
    <property type="protein sequence ID" value="KYO67844.1"/>
    <property type="molecule type" value="Genomic_DNA"/>
</dbReference>